<accession>A0AAE0U0K2</accession>
<keyword evidence="1" id="KW-0732">Signal</keyword>
<feature type="signal peptide" evidence="1">
    <location>
        <begin position="1"/>
        <end position="16"/>
    </location>
</feature>
<gene>
    <name evidence="2" type="ORF">B0H63DRAFT_474271</name>
</gene>
<comment type="caution">
    <text evidence="2">The sequence shown here is derived from an EMBL/GenBank/DDBJ whole genome shotgun (WGS) entry which is preliminary data.</text>
</comment>
<proteinExistence type="predicted"/>
<evidence type="ECO:0000313" key="3">
    <source>
        <dbReference type="Proteomes" id="UP001285441"/>
    </source>
</evidence>
<name>A0AAE0U0K2_9PEZI</name>
<feature type="chain" id="PRO_5041970049" evidence="1">
    <location>
        <begin position="17"/>
        <end position="81"/>
    </location>
</feature>
<dbReference type="EMBL" id="JAULSW010000004">
    <property type="protein sequence ID" value="KAK3386154.1"/>
    <property type="molecule type" value="Genomic_DNA"/>
</dbReference>
<dbReference type="Proteomes" id="UP001285441">
    <property type="component" value="Unassembled WGS sequence"/>
</dbReference>
<reference evidence="2" key="2">
    <citation type="submission" date="2023-06" db="EMBL/GenBank/DDBJ databases">
        <authorList>
            <consortium name="Lawrence Berkeley National Laboratory"/>
            <person name="Haridas S."/>
            <person name="Hensen N."/>
            <person name="Bonometti L."/>
            <person name="Westerberg I."/>
            <person name="Brannstrom I.O."/>
            <person name="Guillou S."/>
            <person name="Cros-Aarteil S."/>
            <person name="Calhoun S."/>
            <person name="Kuo A."/>
            <person name="Mondo S."/>
            <person name="Pangilinan J."/>
            <person name="Riley R."/>
            <person name="LaButti K."/>
            <person name="Andreopoulos B."/>
            <person name="Lipzen A."/>
            <person name="Chen C."/>
            <person name="Yanf M."/>
            <person name="Daum C."/>
            <person name="Ng V."/>
            <person name="Clum A."/>
            <person name="Steindorff A."/>
            <person name="Ohm R."/>
            <person name="Martin F."/>
            <person name="Silar P."/>
            <person name="Natvig D."/>
            <person name="Lalanne C."/>
            <person name="Gautier V."/>
            <person name="Ament-velasquez S.L."/>
            <person name="Kruys A."/>
            <person name="Hutchinson M.I."/>
            <person name="Powell A.J."/>
            <person name="Barry K."/>
            <person name="Miller A.N."/>
            <person name="Grigoriev I.V."/>
            <person name="Debuchy R."/>
            <person name="Gladieux P."/>
            <person name="Thoren M.H."/>
            <person name="Johannesson H."/>
        </authorList>
    </citation>
    <scope>NUCLEOTIDE SEQUENCE</scope>
    <source>
        <strain evidence="2">CBS 232.78</strain>
    </source>
</reference>
<evidence type="ECO:0000256" key="1">
    <source>
        <dbReference type="SAM" id="SignalP"/>
    </source>
</evidence>
<protein>
    <submittedName>
        <fullName evidence="2">Uncharacterized protein</fullName>
    </submittedName>
</protein>
<evidence type="ECO:0000313" key="2">
    <source>
        <dbReference type="EMBL" id="KAK3386154.1"/>
    </source>
</evidence>
<keyword evidence="3" id="KW-1185">Reference proteome</keyword>
<sequence>MRSSFVFFTLLATAIAAPAANSGEQVEAPHLEARAYSCNPLRTNPCPSLCAAGSSSINCSASYCDETSAPNRGVCVCKCHY</sequence>
<dbReference type="AlphaFoldDB" id="A0AAE0U0K2"/>
<organism evidence="2 3">
    <name type="scientific">Podospora didyma</name>
    <dbReference type="NCBI Taxonomy" id="330526"/>
    <lineage>
        <taxon>Eukaryota</taxon>
        <taxon>Fungi</taxon>
        <taxon>Dikarya</taxon>
        <taxon>Ascomycota</taxon>
        <taxon>Pezizomycotina</taxon>
        <taxon>Sordariomycetes</taxon>
        <taxon>Sordariomycetidae</taxon>
        <taxon>Sordariales</taxon>
        <taxon>Podosporaceae</taxon>
        <taxon>Podospora</taxon>
    </lineage>
</organism>
<reference evidence="2" key="1">
    <citation type="journal article" date="2023" name="Mol. Phylogenet. Evol.">
        <title>Genome-scale phylogeny and comparative genomics of the fungal order Sordariales.</title>
        <authorList>
            <person name="Hensen N."/>
            <person name="Bonometti L."/>
            <person name="Westerberg I."/>
            <person name="Brannstrom I.O."/>
            <person name="Guillou S."/>
            <person name="Cros-Aarteil S."/>
            <person name="Calhoun S."/>
            <person name="Haridas S."/>
            <person name="Kuo A."/>
            <person name="Mondo S."/>
            <person name="Pangilinan J."/>
            <person name="Riley R."/>
            <person name="LaButti K."/>
            <person name="Andreopoulos B."/>
            <person name="Lipzen A."/>
            <person name="Chen C."/>
            <person name="Yan M."/>
            <person name="Daum C."/>
            <person name="Ng V."/>
            <person name="Clum A."/>
            <person name="Steindorff A."/>
            <person name="Ohm R.A."/>
            <person name="Martin F."/>
            <person name="Silar P."/>
            <person name="Natvig D.O."/>
            <person name="Lalanne C."/>
            <person name="Gautier V."/>
            <person name="Ament-Velasquez S.L."/>
            <person name="Kruys A."/>
            <person name="Hutchinson M.I."/>
            <person name="Powell A.J."/>
            <person name="Barry K."/>
            <person name="Miller A.N."/>
            <person name="Grigoriev I.V."/>
            <person name="Debuchy R."/>
            <person name="Gladieux P."/>
            <person name="Hiltunen Thoren M."/>
            <person name="Johannesson H."/>
        </authorList>
    </citation>
    <scope>NUCLEOTIDE SEQUENCE</scope>
    <source>
        <strain evidence="2">CBS 232.78</strain>
    </source>
</reference>